<dbReference type="GO" id="GO:0004386">
    <property type="term" value="F:helicase activity"/>
    <property type="evidence" value="ECO:0007669"/>
    <property type="project" value="UniProtKB-KW"/>
</dbReference>
<dbReference type="SUPFAM" id="SSF52540">
    <property type="entry name" value="P-loop containing nucleoside triphosphate hydrolases"/>
    <property type="match status" value="2"/>
</dbReference>
<dbReference type="InterPro" id="IPR050496">
    <property type="entry name" value="SNF2_RAD54_helicase_repair"/>
</dbReference>
<dbReference type="Gene3D" id="3.40.50.10810">
    <property type="entry name" value="Tandem AAA-ATPase domain"/>
    <property type="match status" value="2"/>
</dbReference>
<dbReference type="InterPro" id="IPR038718">
    <property type="entry name" value="SNF2-like_sf"/>
</dbReference>
<keyword evidence="5" id="KW-1185">Reference proteome</keyword>
<accession>A0A109MZU8</accession>
<keyword evidence="4" id="KW-0547">Nucleotide-binding</keyword>
<dbReference type="CDD" id="cd18012">
    <property type="entry name" value="DEXQc_arch_SWI2_SNF2"/>
    <property type="match status" value="1"/>
</dbReference>
<dbReference type="CDD" id="cd18793">
    <property type="entry name" value="SF2_C_SNF"/>
    <property type="match status" value="1"/>
</dbReference>
<gene>
    <name evidence="4" type="ORF">AS888_14715</name>
</gene>
<organism evidence="4 5">
    <name type="scientific">Peribacillus simplex</name>
    <dbReference type="NCBI Taxonomy" id="1478"/>
    <lineage>
        <taxon>Bacteria</taxon>
        <taxon>Bacillati</taxon>
        <taxon>Bacillota</taxon>
        <taxon>Bacilli</taxon>
        <taxon>Bacillales</taxon>
        <taxon>Bacillaceae</taxon>
        <taxon>Peribacillus</taxon>
    </lineage>
</organism>
<feature type="domain" description="Helicase ATP-binding" evidence="2">
    <location>
        <begin position="489"/>
        <end position="694"/>
    </location>
</feature>
<dbReference type="RefSeq" id="WP_061141242.1">
    <property type="nucleotide sequence ID" value="NZ_LNNH01000012.1"/>
</dbReference>
<dbReference type="PANTHER" id="PTHR45629">
    <property type="entry name" value="SNF2/RAD54 FAMILY MEMBER"/>
    <property type="match status" value="1"/>
</dbReference>
<evidence type="ECO:0000313" key="4">
    <source>
        <dbReference type="EMBL" id="KWW20884.1"/>
    </source>
</evidence>
<comment type="caution">
    <text evidence="4">The sequence shown here is derived from an EMBL/GenBank/DDBJ whole genome shotgun (WGS) entry which is preliminary data.</text>
</comment>
<dbReference type="Pfam" id="PF00176">
    <property type="entry name" value="SNF2-rel_dom"/>
    <property type="match status" value="1"/>
</dbReference>
<dbReference type="EMBL" id="LNNH01000012">
    <property type="protein sequence ID" value="KWW20884.1"/>
    <property type="molecule type" value="Genomic_DNA"/>
</dbReference>
<dbReference type="SMART" id="SM00487">
    <property type="entry name" value="DEXDc"/>
    <property type="match status" value="1"/>
</dbReference>
<name>A0A109MZU8_9BACI</name>
<dbReference type="AlphaFoldDB" id="A0A109MZU8"/>
<dbReference type="FunFam" id="3.40.50.300:FF:000533">
    <property type="entry name" value="Helicase, Snf2 family"/>
    <property type="match status" value="1"/>
</dbReference>
<dbReference type="GO" id="GO:0005524">
    <property type="term" value="F:ATP binding"/>
    <property type="evidence" value="ECO:0007669"/>
    <property type="project" value="InterPro"/>
</dbReference>
<dbReference type="PANTHER" id="PTHR45629:SF7">
    <property type="entry name" value="DNA EXCISION REPAIR PROTEIN ERCC-6-RELATED"/>
    <property type="match status" value="1"/>
</dbReference>
<keyword evidence="1" id="KW-0378">Hydrolase</keyword>
<dbReference type="PROSITE" id="PS51194">
    <property type="entry name" value="HELICASE_CTER"/>
    <property type="match status" value="1"/>
</dbReference>
<keyword evidence="4" id="KW-0347">Helicase</keyword>
<sequence length="990" mass="112983">MFNPGKLKIKIAALENGSYALGAVNEDNAFLNTNHIRRLLFNWDDASFYGTKMATDTMDGNPVFILDAWGLLNFFAKESFNSFIEWEWSEISSLCLAAAPVLHESIEAGIPVPDFTNLQLDSIGWKLPEEVEEEFVPSFWEESIALDLPSPEAETNRTFIEKWYNGAANMYLKNYSPMHHKWSEAVGALKDSRLSPEELQAFFDKESWQEWLGTKPDPKPFTIGLRLTEPPDGNGPWVLDVTLRSKRDENIVETYTGKKLPRGWNKYASEVVRATKRWQLVVPWLGENGRLKREISETDAWEFLTDASEKLLFLGVEILLPSWWLALKESSLKVKAKVKSQSNRGPSYVGLKALMDFDWRFSLNGKELTEAEFEELVDQKRRLVFIRGQWVKLDPAFIKQIQVLMETANEKGIQLSDLLQQELLNGEDEGGDIDAENEDMLRIQFELNQELRKMIGRLREAKNISLLPVPTELQGDLRPYQKLGMSWLLFLREHGFGACLADDMGLGKTVQMIAYLLHVKNKEGAGKELPVTSSDEQKSETIIVEEEVGPGVSDAEDPLVPTPEPISVQSALIVCPTSVLGNWQKELEKFAPTLKVHLHYGSNRSKGEAFAKNAAQHDIVLTSYGLTHQDVAELSSIQWSSVILDEAQNIKNAQTKQSKAVRKLNGQHHIALSGTPMENRLSELWAIFDFINKGYLGTLGQFQEKYVATIERDEQKDKIKELQRLIQPFLLRRTKRDKDVALNLPDKQEQKEFVPLTTEQASLYEQLIKDTFTDIEQLSAFERKGIILQMLNKLKQLCNHPALYLKEMDKENILKAANRSGKLEKLTELVDAVREQDESCLIFTQYIGMGNMMKELLEKRYNIEVPFLNGSANKKQRDDMITRFQDGEFPIFILSLKAGGTGLNLTEANHVIHYDRWWNPAVENQATDRAYRIGQQRFVHVHKLICTGTLEEKIDQMLDKKQALNDEIISSDNWITELSTEEIKDLVALQ</sequence>
<dbReference type="GO" id="GO:0016787">
    <property type="term" value="F:hydrolase activity"/>
    <property type="evidence" value="ECO:0007669"/>
    <property type="project" value="UniProtKB-KW"/>
</dbReference>
<dbReference type="Pfam" id="PF12419">
    <property type="entry name" value="DUF3670"/>
    <property type="match status" value="1"/>
</dbReference>
<dbReference type="InterPro" id="IPR001650">
    <property type="entry name" value="Helicase_C-like"/>
</dbReference>
<reference evidence="4 5" key="1">
    <citation type="submission" date="2015-11" db="EMBL/GenBank/DDBJ databases">
        <title>Genome Sequence of Bacillus simplex strain VanAntwerpen2.</title>
        <authorList>
            <person name="Couger M.B."/>
        </authorList>
    </citation>
    <scope>NUCLEOTIDE SEQUENCE [LARGE SCALE GENOMIC DNA]</scope>
    <source>
        <strain evidence="4 5">VanAntwerpen02</strain>
    </source>
</reference>
<dbReference type="GO" id="GO:0015616">
    <property type="term" value="F:DNA translocase activity"/>
    <property type="evidence" value="ECO:0007669"/>
    <property type="project" value="TreeGrafter"/>
</dbReference>
<dbReference type="InterPro" id="IPR014001">
    <property type="entry name" value="Helicase_ATP-bd"/>
</dbReference>
<dbReference type="InterPro" id="IPR000330">
    <property type="entry name" value="SNF2_N"/>
</dbReference>
<protein>
    <submittedName>
        <fullName evidence="4">ATP-dependent helicase</fullName>
    </submittedName>
</protein>
<evidence type="ECO:0000256" key="1">
    <source>
        <dbReference type="ARBA" id="ARBA00022801"/>
    </source>
</evidence>
<proteinExistence type="predicted"/>
<dbReference type="PROSITE" id="PS51192">
    <property type="entry name" value="HELICASE_ATP_BIND_1"/>
    <property type="match status" value="1"/>
</dbReference>
<dbReference type="Pfam" id="PF00271">
    <property type="entry name" value="Helicase_C"/>
    <property type="match status" value="1"/>
</dbReference>
<dbReference type="Proteomes" id="UP000064189">
    <property type="component" value="Unassembled WGS sequence"/>
</dbReference>
<dbReference type="InterPro" id="IPR049730">
    <property type="entry name" value="SNF2/RAD54-like_C"/>
</dbReference>
<dbReference type="InterPro" id="IPR027417">
    <property type="entry name" value="P-loop_NTPase"/>
</dbReference>
<evidence type="ECO:0000259" key="2">
    <source>
        <dbReference type="PROSITE" id="PS51192"/>
    </source>
</evidence>
<keyword evidence="4" id="KW-0067">ATP-binding</keyword>
<evidence type="ECO:0000313" key="5">
    <source>
        <dbReference type="Proteomes" id="UP000064189"/>
    </source>
</evidence>
<feature type="domain" description="Helicase C-terminal" evidence="3">
    <location>
        <begin position="825"/>
        <end position="987"/>
    </location>
</feature>
<dbReference type="InterPro" id="IPR022138">
    <property type="entry name" value="DUF3670"/>
</dbReference>
<dbReference type="SMART" id="SM00490">
    <property type="entry name" value="HELICc"/>
    <property type="match status" value="1"/>
</dbReference>
<evidence type="ECO:0000259" key="3">
    <source>
        <dbReference type="PROSITE" id="PS51194"/>
    </source>
</evidence>
<dbReference type="Gene3D" id="3.40.50.300">
    <property type="entry name" value="P-loop containing nucleotide triphosphate hydrolases"/>
    <property type="match status" value="1"/>
</dbReference>